<protein>
    <submittedName>
        <fullName evidence="2">Uncharacterized protein</fullName>
    </submittedName>
</protein>
<feature type="compositionally biased region" description="Low complexity" evidence="1">
    <location>
        <begin position="80"/>
        <end position="97"/>
    </location>
</feature>
<feature type="region of interest" description="Disordered" evidence="1">
    <location>
        <begin position="66"/>
        <end position="138"/>
    </location>
</feature>
<evidence type="ECO:0000313" key="3">
    <source>
        <dbReference type="Proteomes" id="UP000799539"/>
    </source>
</evidence>
<sequence>MSGRTTTSTHRTDAGGAEKKAWASGRVLTTEQRQRKQEVDRKANRFLKKEVQDRLALLEARVLELESSASKSETKDAPRATTPDPALTSSTSPASTDIEGTVAPSLETLPAPQFWDQPTGFVPSTPNDSSIGGPTLRASNPIDGLHANRISPHPQLLAQFAAGGKPTAGGRELTMFLNHLVEHIRNVSPDRVCYDDEHNQNVIITAVLKGWKFALSRYEQICPLWEVLQMVDICLFKDCNMVERVSCLRMLHKRYMFETKNVAMQVEGPLPAWFQPHVTESLIAHEPVIDHLTWPKLRERMMASQTDMLTNKFWALFARNLRVAWQFEPFDIMSTSPRSSLYHLTNRFEAGLLDMANWRMDINFFYDFPGLADDIPAANYMPLTQIQPRFGLMDRMLLHQQEQQQRMMNQQRRGTYAGEPPPRSTHVQSEEGIYETTGPVSWNHFYT</sequence>
<evidence type="ECO:0000256" key="1">
    <source>
        <dbReference type="SAM" id="MobiDB-lite"/>
    </source>
</evidence>
<dbReference type="Proteomes" id="UP000799539">
    <property type="component" value="Unassembled WGS sequence"/>
</dbReference>
<feature type="region of interest" description="Disordered" evidence="1">
    <location>
        <begin position="402"/>
        <end position="433"/>
    </location>
</feature>
<dbReference type="AlphaFoldDB" id="A0A6A6FFJ7"/>
<dbReference type="Pfam" id="PF11905">
    <property type="entry name" value="DUF3425"/>
    <property type="match status" value="1"/>
</dbReference>
<proteinExistence type="predicted"/>
<name>A0A6A6FFJ7_9PEZI</name>
<dbReference type="PANTHER" id="PTHR37012:SF7">
    <property type="entry name" value="B-ZIP TRANSCRIPTION FACTOR (EUROFUNG)-RELATED"/>
    <property type="match status" value="1"/>
</dbReference>
<dbReference type="OrthoDB" id="5086080at2759"/>
<dbReference type="InterPro" id="IPR021833">
    <property type="entry name" value="DUF3425"/>
</dbReference>
<dbReference type="EMBL" id="ML992673">
    <property type="protein sequence ID" value="KAF2212175.1"/>
    <property type="molecule type" value="Genomic_DNA"/>
</dbReference>
<dbReference type="PANTHER" id="PTHR37012">
    <property type="entry name" value="B-ZIP TRANSCRIPTION FACTOR (EUROFUNG)-RELATED"/>
    <property type="match status" value="1"/>
</dbReference>
<accession>A0A6A6FFJ7</accession>
<feature type="compositionally biased region" description="Basic and acidic residues" evidence="1">
    <location>
        <begin position="10"/>
        <end position="21"/>
    </location>
</feature>
<feature type="region of interest" description="Disordered" evidence="1">
    <location>
        <begin position="1"/>
        <end position="40"/>
    </location>
</feature>
<feature type="compositionally biased region" description="Polar residues" evidence="1">
    <location>
        <begin position="122"/>
        <end position="132"/>
    </location>
</feature>
<gene>
    <name evidence="2" type="ORF">CERZMDRAFT_97459</name>
</gene>
<evidence type="ECO:0000313" key="2">
    <source>
        <dbReference type="EMBL" id="KAF2212175.1"/>
    </source>
</evidence>
<organism evidence="2 3">
    <name type="scientific">Cercospora zeae-maydis SCOH1-5</name>
    <dbReference type="NCBI Taxonomy" id="717836"/>
    <lineage>
        <taxon>Eukaryota</taxon>
        <taxon>Fungi</taxon>
        <taxon>Dikarya</taxon>
        <taxon>Ascomycota</taxon>
        <taxon>Pezizomycotina</taxon>
        <taxon>Dothideomycetes</taxon>
        <taxon>Dothideomycetidae</taxon>
        <taxon>Mycosphaerellales</taxon>
        <taxon>Mycosphaerellaceae</taxon>
        <taxon>Cercospora</taxon>
    </lineage>
</organism>
<keyword evidence="3" id="KW-1185">Reference proteome</keyword>
<reference evidence="2" key="1">
    <citation type="journal article" date="2020" name="Stud. Mycol.">
        <title>101 Dothideomycetes genomes: a test case for predicting lifestyles and emergence of pathogens.</title>
        <authorList>
            <person name="Haridas S."/>
            <person name="Albert R."/>
            <person name="Binder M."/>
            <person name="Bloem J."/>
            <person name="Labutti K."/>
            <person name="Salamov A."/>
            <person name="Andreopoulos B."/>
            <person name="Baker S."/>
            <person name="Barry K."/>
            <person name="Bills G."/>
            <person name="Bluhm B."/>
            <person name="Cannon C."/>
            <person name="Castanera R."/>
            <person name="Culley D."/>
            <person name="Daum C."/>
            <person name="Ezra D."/>
            <person name="Gonzalez J."/>
            <person name="Henrissat B."/>
            <person name="Kuo A."/>
            <person name="Liang C."/>
            <person name="Lipzen A."/>
            <person name="Lutzoni F."/>
            <person name="Magnuson J."/>
            <person name="Mondo S."/>
            <person name="Nolan M."/>
            <person name="Ohm R."/>
            <person name="Pangilinan J."/>
            <person name="Park H.-J."/>
            <person name="Ramirez L."/>
            <person name="Alfaro M."/>
            <person name="Sun H."/>
            <person name="Tritt A."/>
            <person name="Yoshinaga Y."/>
            <person name="Zwiers L.-H."/>
            <person name="Turgeon B."/>
            <person name="Goodwin S."/>
            <person name="Spatafora J."/>
            <person name="Crous P."/>
            <person name="Grigoriev I."/>
        </authorList>
    </citation>
    <scope>NUCLEOTIDE SEQUENCE</scope>
    <source>
        <strain evidence="2">SCOH1-5</strain>
    </source>
</reference>
<feature type="compositionally biased region" description="Low complexity" evidence="1">
    <location>
        <begin position="402"/>
        <end position="413"/>
    </location>
</feature>